<reference evidence="2 3" key="1">
    <citation type="submission" date="2015-12" db="EMBL/GenBank/DDBJ databases">
        <title>Draft genome sequence of the thermoanaerobe Thermotalea metallivorans, an isolate from the runoff channel of the Great Artesian Basin, Australia.</title>
        <authorList>
            <person name="Patel B.K."/>
        </authorList>
    </citation>
    <scope>NUCLEOTIDE SEQUENCE [LARGE SCALE GENOMIC DNA]</scope>
    <source>
        <strain evidence="2 3">B2-1</strain>
    </source>
</reference>
<protein>
    <submittedName>
        <fullName evidence="2">Uncharacterized protein</fullName>
    </submittedName>
</protein>
<accession>A0A140LCM9</accession>
<keyword evidence="1" id="KW-0472">Membrane</keyword>
<evidence type="ECO:0000256" key="1">
    <source>
        <dbReference type="SAM" id="Phobius"/>
    </source>
</evidence>
<dbReference type="AlphaFoldDB" id="A0A140LCM9"/>
<evidence type="ECO:0000313" key="3">
    <source>
        <dbReference type="Proteomes" id="UP000070456"/>
    </source>
</evidence>
<organism evidence="2 3">
    <name type="scientific">Thermotalea metallivorans</name>
    <dbReference type="NCBI Taxonomy" id="520762"/>
    <lineage>
        <taxon>Bacteria</taxon>
        <taxon>Bacillati</taxon>
        <taxon>Bacillota</taxon>
        <taxon>Clostridia</taxon>
        <taxon>Peptostreptococcales</taxon>
        <taxon>Thermotaleaceae</taxon>
        <taxon>Thermotalea</taxon>
    </lineage>
</organism>
<name>A0A140LCM9_9FIRM</name>
<dbReference type="RefSeq" id="WP_068554345.1">
    <property type="nucleotide sequence ID" value="NZ_LOEE01000006.1"/>
</dbReference>
<evidence type="ECO:0000313" key="2">
    <source>
        <dbReference type="EMBL" id="KXG78304.1"/>
    </source>
</evidence>
<gene>
    <name evidence="2" type="ORF">AN619_02790</name>
</gene>
<keyword evidence="1" id="KW-0812">Transmembrane</keyword>
<dbReference type="Pfam" id="PF09682">
    <property type="entry name" value="Phage_holin_6_1"/>
    <property type="match status" value="1"/>
</dbReference>
<dbReference type="Proteomes" id="UP000070456">
    <property type="component" value="Unassembled WGS sequence"/>
</dbReference>
<keyword evidence="1" id="KW-1133">Transmembrane helix</keyword>
<sequence>MDGDVIVKIGTAVIALIGAIITYIVIPYIKSKTTIEQQKNAEFWVKIAVSAAEQIYRQPGLGEKKKQYVINFLQKQGIKITMEQLDILIESAVLELNKNVKLAGA</sequence>
<proteinExistence type="predicted"/>
<comment type="caution">
    <text evidence="2">The sequence shown here is derived from an EMBL/GenBank/DDBJ whole genome shotgun (WGS) entry which is preliminary data.</text>
</comment>
<feature type="transmembrane region" description="Helical" evidence="1">
    <location>
        <begin position="6"/>
        <end position="29"/>
    </location>
</feature>
<keyword evidence="3" id="KW-1185">Reference proteome</keyword>
<dbReference type="STRING" id="520762.AN619_02790"/>
<dbReference type="EMBL" id="LOEE01000006">
    <property type="protein sequence ID" value="KXG78304.1"/>
    <property type="molecule type" value="Genomic_DNA"/>
</dbReference>
<dbReference type="InterPro" id="IPR010026">
    <property type="entry name" value="Phage_holin_LL-H"/>
</dbReference>